<dbReference type="CDD" id="cd20379">
    <property type="entry name" value="Tudor_dTUD-like"/>
    <property type="match status" value="1"/>
</dbReference>
<organism evidence="7 8">
    <name type="scientific">Drosophila albomicans</name>
    <name type="common">Fruit fly</name>
    <dbReference type="NCBI Taxonomy" id="7291"/>
    <lineage>
        <taxon>Eukaryota</taxon>
        <taxon>Metazoa</taxon>
        <taxon>Ecdysozoa</taxon>
        <taxon>Arthropoda</taxon>
        <taxon>Hexapoda</taxon>
        <taxon>Insecta</taxon>
        <taxon>Pterygota</taxon>
        <taxon>Neoptera</taxon>
        <taxon>Endopterygota</taxon>
        <taxon>Diptera</taxon>
        <taxon>Brachycera</taxon>
        <taxon>Muscomorpha</taxon>
        <taxon>Ephydroidea</taxon>
        <taxon>Drosophilidae</taxon>
        <taxon>Drosophila</taxon>
    </lineage>
</organism>
<dbReference type="Gene3D" id="2.30.30.140">
    <property type="match status" value="1"/>
</dbReference>
<keyword evidence="7" id="KW-1185">Reference proteome</keyword>
<dbReference type="PROSITE" id="PS50865">
    <property type="entry name" value="ZF_MYND_2"/>
    <property type="match status" value="1"/>
</dbReference>
<keyword evidence="2 4" id="KW-0863">Zinc-finger</keyword>
<dbReference type="Pfam" id="PF01753">
    <property type="entry name" value="zf-MYND"/>
    <property type="match status" value="1"/>
</dbReference>
<evidence type="ECO:0000256" key="5">
    <source>
        <dbReference type="SAM" id="MobiDB-lite"/>
    </source>
</evidence>
<evidence type="ECO:0000313" key="7">
    <source>
        <dbReference type="Proteomes" id="UP000515160"/>
    </source>
</evidence>
<dbReference type="AlphaFoldDB" id="A0A6P8ZEG1"/>
<protein>
    <submittedName>
        <fullName evidence="8">Uncharacterized protein LOC117575973</fullName>
    </submittedName>
</protein>
<evidence type="ECO:0000256" key="2">
    <source>
        <dbReference type="ARBA" id="ARBA00022771"/>
    </source>
</evidence>
<dbReference type="Pfam" id="PF00567">
    <property type="entry name" value="TUDOR"/>
    <property type="match status" value="2"/>
</dbReference>
<evidence type="ECO:0000256" key="4">
    <source>
        <dbReference type="PROSITE-ProRule" id="PRU00134"/>
    </source>
</evidence>
<dbReference type="OrthoDB" id="5282002at2759"/>
<proteinExistence type="predicted"/>
<evidence type="ECO:0000313" key="8">
    <source>
        <dbReference type="RefSeq" id="XP_034116342.1"/>
    </source>
</evidence>
<dbReference type="Gene3D" id="6.10.140.2220">
    <property type="match status" value="1"/>
</dbReference>
<evidence type="ECO:0000256" key="1">
    <source>
        <dbReference type="ARBA" id="ARBA00022723"/>
    </source>
</evidence>
<feature type="compositionally biased region" description="Polar residues" evidence="5">
    <location>
        <begin position="141"/>
        <end position="153"/>
    </location>
</feature>
<evidence type="ECO:0000256" key="3">
    <source>
        <dbReference type="ARBA" id="ARBA00022833"/>
    </source>
</evidence>
<feature type="domain" description="MYND-type" evidence="6">
    <location>
        <begin position="15"/>
        <end position="50"/>
    </location>
</feature>
<dbReference type="InterPro" id="IPR002893">
    <property type="entry name" value="Znf_MYND"/>
</dbReference>
<keyword evidence="1" id="KW-0479">Metal-binding</keyword>
<feature type="region of interest" description="Disordered" evidence="5">
    <location>
        <begin position="126"/>
        <end position="153"/>
    </location>
</feature>
<keyword evidence="3" id="KW-0862">Zinc</keyword>
<dbReference type="Proteomes" id="UP000515160">
    <property type="component" value="Chromosome 2R"/>
</dbReference>
<accession>A0A6P8ZEG1</accession>
<dbReference type="GO" id="GO:0008270">
    <property type="term" value="F:zinc ion binding"/>
    <property type="evidence" value="ECO:0007669"/>
    <property type="project" value="UniProtKB-KW"/>
</dbReference>
<evidence type="ECO:0000259" key="6">
    <source>
        <dbReference type="PROSITE" id="PS50865"/>
    </source>
</evidence>
<dbReference type="SUPFAM" id="SSF144232">
    <property type="entry name" value="HIT/MYND zinc finger-like"/>
    <property type="match status" value="1"/>
</dbReference>
<dbReference type="InterPro" id="IPR002999">
    <property type="entry name" value="Tudor"/>
</dbReference>
<name>A0A6P8ZEG1_DROAB</name>
<feature type="region of interest" description="Disordered" evidence="5">
    <location>
        <begin position="401"/>
        <end position="424"/>
    </location>
</feature>
<reference evidence="8" key="1">
    <citation type="submission" date="2025-08" db="UniProtKB">
        <authorList>
            <consortium name="RefSeq"/>
        </authorList>
    </citation>
    <scope>IDENTIFICATION</scope>
    <source>
        <strain evidence="8">15112-1751.03</strain>
        <tissue evidence="8">Whole Adult</tissue>
    </source>
</reference>
<dbReference type="GeneID" id="117575973"/>
<dbReference type="RefSeq" id="XP_034116342.1">
    <property type="nucleotide sequence ID" value="XM_034260451.2"/>
</dbReference>
<sequence length="634" mass="71361">MEGASLLPEKPEGFCLVCSTQTSLVCHRCGDYYCSRECQLKDWQRHRYICFPIPPLVQPTRCSIIASINTENLCTKDNAYPPIIKPNELVSPNREVATPFPIPIPTAAIVINNNLAECDKENNKAAASNITPKNEAHSNDDLTNTSPPDANIPNGSNVYITSFISSNRCIIRDASESAEKAYFTVLEKVNSLCQKLPRKSKIKYAEYALCKFNGRYHRVKSIDRKNPSRLLLLDEGIVKMLNLVDMREIGSELVQLPYCSMQVQLEDTPHFPYNPSFLRPFEFKQLTATFLSNGRVELKQKDSPKSLNEQISEFFSHGNTSDKKSNESKQVPEAIKNEGNGTNLQFESPQNIRKAVAIVHDANTNNSQPKVKEVNSTINPEAVKMDSRKEMQPQLNEIKSLPMSTADETCTPKETENNNHTTPKPIEKLVKELNDNESPSSHSAQQYGADSANVTPVLCSPFEMQRLYNKSGDGLDAYIVESANASRGIIAAFDKLNLDEISEMRFLLSKFSDPRPYRPVLKEYVIALFEPNGWCRAKIMDIKENVYSVLFVDYAKGATVPENSIRRYPVGLAMPCYTSICLIDGFPHKPSQRQIDFLNQNLKLNTILHIDSVSYLQDMALIKCKTLIDQLNKL</sequence>
<dbReference type="SUPFAM" id="SSF63748">
    <property type="entry name" value="Tudor/PWWP/MBT"/>
    <property type="match status" value="2"/>
</dbReference>
<gene>
    <name evidence="8" type="primary">LOC117575973</name>
</gene>